<evidence type="ECO:0000313" key="2">
    <source>
        <dbReference type="Proteomes" id="UP001500642"/>
    </source>
</evidence>
<dbReference type="EMBL" id="BAABGL010000008">
    <property type="protein sequence ID" value="GAA4389982.1"/>
    <property type="molecule type" value="Genomic_DNA"/>
</dbReference>
<proteinExistence type="predicted"/>
<accession>A0ABP8JFI7</accession>
<gene>
    <name evidence="1" type="ORF">GCM10023167_16180</name>
</gene>
<evidence type="ECO:0008006" key="3">
    <source>
        <dbReference type="Google" id="ProtNLM"/>
    </source>
</evidence>
<sequence length="94" mass="9894">MPGATPLCELELRAETRVAGVVVAVTRSLPHEAPRLDIVISDGTGSAAARFLGRREIPGVAAGRAIVLDGRFCRQQGEVRTVNPGYRLIASAAD</sequence>
<evidence type="ECO:0000313" key="1">
    <source>
        <dbReference type="EMBL" id="GAA4389982.1"/>
    </source>
</evidence>
<comment type="caution">
    <text evidence="1">The sequence shown here is derived from an EMBL/GenBank/DDBJ whole genome shotgun (WGS) entry which is preliminary data.</text>
</comment>
<dbReference type="RefSeq" id="WP_345031301.1">
    <property type="nucleotide sequence ID" value="NZ_BAABGL010000008.1"/>
</dbReference>
<reference evidence="2" key="1">
    <citation type="journal article" date="2019" name="Int. J. Syst. Evol. Microbiol.">
        <title>The Global Catalogue of Microorganisms (GCM) 10K type strain sequencing project: providing services to taxonomists for standard genome sequencing and annotation.</title>
        <authorList>
            <consortium name="The Broad Institute Genomics Platform"/>
            <consortium name="The Broad Institute Genome Sequencing Center for Infectious Disease"/>
            <person name="Wu L."/>
            <person name="Ma J."/>
        </authorList>
    </citation>
    <scope>NUCLEOTIDE SEQUENCE [LARGE SCALE GENOMIC DNA]</scope>
    <source>
        <strain evidence="2">JCM 17808</strain>
    </source>
</reference>
<protein>
    <recommendedName>
        <fullName evidence="3">DNA-binding protein</fullName>
    </recommendedName>
</protein>
<organism evidence="1 2">
    <name type="scientific">Brevibacterium pityocampae</name>
    <dbReference type="NCBI Taxonomy" id="506594"/>
    <lineage>
        <taxon>Bacteria</taxon>
        <taxon>Bacillati</taxon>
        <taxon>Actinomycetota</taxon>
        <taxon>Actinomycetes</taxon>
        <taxon>Micrococcales</taxon>
        <taxon>Brevibacteriaceae</taxon>
        <taxon>Brevibacterium</taxon>
    </lineage>
</organism>
<keyword evidence="2" id="KW-1185">Reference proteome</keyword>
<dbReference type="Proteomes" id="UP001500642">
    <property type="component" value="Unassembled WGS sequence"/>
</dbReference>
<name>A0ABP8JFI7_9MICO</name>